<keyword evidence="3" id="KW-1185">Reference proteome</keyword>
<evidence type="ECO:0000259" key="1">
    <source>
        <dbReference type="Pfam" id="PF06527"/>
    </source>
</evidence>
<proteinExistence type="predicted"/>
<dbReference type="OrthoDB" id="2533483at2"/>
<comment type="caution">
    <text evidence="2">The sequence shown here is derived from an EMBL/GenBank/DDBJ whole genome shotgun (WGS) entry which is preliminary data.</text>
</comment>
<dbReference type="InterPro" id="IPR009492">
    <property type="entry name" value="TniQ"/>
</dbReference>
<dbReference type="AlphaFoldDB" id="A0A559KAG4"/>
<dbReference type="RefSeq" id="WP_144848157.1">
    <property type="nucleotide sequence ID" value="NZ_VNJI01000017.1"/>
</dbReference>
<dbReference type="Pfam" id="PF06527">
    <property type="entry name" value="TniQ"/>
    <property type="match status" value="1"/>
</dbReference>
<sequence>MSSIIEIKDEESLISFVYRLAAKNFYDSIQSFSSTWGIKKMRMDNNLFTDNAIAELHRLTGIEKSVLFERSNDFLIEKHGWNFFDKNVKRNSVKYCPQCIQNGPVHKYLWMLEPVTVCLEHQSVLLDRCQNCKEKISIHNLMNGNCEKCCFQFDQATSQFITEPTFIQSQSLIQNKLVGILQNNSKNIIEGLSLENYMILVNSSLHLLKGLKSFIGDPIEIKSFFTKNNFYENNRSLYNHANVLWMYQDFPVNFQTVLENVFQLPIKNRATKLRSFYCISSLEQFRDLVHEAGRIIDKLNERMANVTGALPSRQSSRKKKRGCQVSKNIVNVTFSPTNDYIRRNEAATILGIGEREQVNNIVECGFLSLYKFPSSQYYLLKNEVIDFLKKYRGKYDEEIQGISFYTVLQKFANPSFKLTDILKFIENGLLTPHVNVPDGKLSDTIFSDQEIQNCIEILRQRKKEKNGISKDELRRLLKVDYRTIIKLEERGILEPVISISKTGRRRTSYYSPVDVEIFQKRYISIKVASERFQIPESKIRKLIYDGRLHDAFEGLHRKYVFHVDDIEKLFAEETG</sequence>
<name>A0A559KAG4_9BACL</name>
<protein>
    <recommendedName>
        <fullName evidence="1">TniQ domain-containing protein</fullName>
    </recommendedName>
</protein>
<reference evidence="2 3" key="1">
    <citation type="submission" date="2019-07" db="EMBL/GenBank/DDBJ databases">
        <authorList>
            <person name="Kim J."/>
        </authorList>
    </citation>
    <scope>NUCLEOTIDE SEQUENCE [LARGE SCALE GENOMIC DNA]</scope>
    <source>
        <strain evidence="2 3">JC52</strain>
    </source>
</reference>
<feature type="domain" description="TniQ" evidence="1">
    <location>
        <begin position="6"/>
        <end position="125"/>
    </location>
</feature>
<gene>
    <name evidence="2" type="ORF">FPZ49_15375</name>
</gene>
<accession>A0A559KAG4</accession>
<dbReference type="Proteomes" id="UP000317036">
    <property type="component" value="Unassembled WGS sequence"/>
</dbReference>
<dbReference type="EMBL" id="VNJI01000017">
    <property type="protein sequence ID" value="TVY09089.1"/>
    <property type="molecule type" value="Genomic_DNA"/>
</dbReference>
<organism evidence="2 3">
    <name type="scientific">Paenibacillus cremeus</name>
    <dbReference type="NCBI Taxonomy" id="2163881"/>
    <lineage>
        <taxon>Bacteria</taxon>
        <taxon>Bacillati</taxon>
        <taxon>Bacillota</taxon>
        <taxon>Bacilli</taxon>
        <taxon>Bacillales</taxon>
        <taxon>Paenibacillaceae</taxon>
        <taxon>Paenibacillus</taxon>
    </lineage>
</organism>
<evidence type="ECO:0000313" key="3">
    <source>
        <dbReference type="Proteomes" id="UP000317036"/>
    </source>
</evidence>
<evidence type="ECO:0000313" key="2">
    <source>
        <dbReference type="EMBL" id="TVY09089.1"/>
    </source>
</evidence>